<protein>
    <submittedName>
        <fullName evidence="1">Uncharacterized protein</fullName>
    </submittedName>
</protein>
<accession>A0A2W7QLC2</accession>
<organism evidence="1 2">
    <name type="scientific">Roseinatronobacter thiooxidans</name>
    <dbReference type="NCBI Taxonomy" id="121821"/>
    <lineage>
        <taxon>Bacteria</taxon>
        <taxon>Pseudomonadati</taxon>
        <taxon>Pseudomonadota</taxon>
        <taxon>Alphaproteobacteria</taxon>
        <taxon>Rhodobacterales</taxon>
        <taxon>Paracoccaceae</taxon>
        <taxon>Roseinatronobacter</taxon>
    </lineage>
</organism>
<gene>
    <name evidence="1" type="ORF">LY56_02362</name>
</gene>
<name>A0A2W7QLC2_9RHOB</name>
<sequence length="54" mass="5754">MGLQDHTILAGIGALGWSAGDTAKFLTGSHPATRAVMAFYVVTPRLFTDLEHPL</sequence>
<reference evidence="1 2" key="1">
    <citation type="submission" date="2018-06" db="EMBL/GenBank/DDBJ databases">
        <title>Genomic Encyclopedia of Archaeal and Bacterial Type Strains, Phase II (KMG-II): from individual species to whole genera.</title>
        <authorList>
            <person name="Goeker M."/>
        </authorList>
    </citation>
    <scope>NUCLEOTIDE SEQUENCE [LARGE SCALE GENOMIC DNA]</scope>
    <source>
        <strain evidence="1 2">DSM 13087</strain>
    </source>
</reference>
<dbReference type="Proteomes" id="UP000249364">
    <property type="component" value="Unassembled WGS sequence"/>
</dbReference>
<dbReference type="AlphaFoldDB" id="A0A2W7QLC2"/>
<comment type="caution">
    <text evidence="1">The sequence shown here is derived from an EMBL/GenBank/DDBJ whole genome shotgun (WGS) entry which is preliminary data.</text>
</comment>
<proteinExistence type="predicted"/>
<evidence type="ECO:0000313" key="2">
    <source>
        <dbReference type="Proteomes" id="UP000249364"/>
    </source>
</evidence>
<dbReference type="EMBL" id="QKZQ01000010">
    <property type="protein sequence ID" value="PZX42069.1"/>
    <property type="molecule type" value="Genomic_DNA"/>
</dbReference>
<evidence type="ECO:0000313" key="1">
    <source>
        <dbReference type="EMBL" id="PZX42069.1"/>
    </source>
</evidence>
<keyword evidence="2" id="KW-1185">Reference proteome</keyword>